<evidence type="ECO:0000313" key="2">
    <source>
        <dbReference type="EMBL" id="WVZ64193.1"/>
    </source>
</evidence>
<feature type="compositionally biased region" description="Basic and acidic residues" evidence="1">
    <location>
        <begin position="1"/>
        <end position="12"/>
    </location>
</feature>
<protein>
    <recommendedName>
        <fullName evidence="4">F-box domain-containing protein</fullName>
    </recommendedName>
</protein>
<feature type="region of interest" description="Disordered" evidence="1">
    <location>
        <begin position="1"/>
        <end position="36"/>
    </location>
</feature>
<dbReference type="Proteomes" id="UP001341281">
    <property type="component" value="Chromosome 03"/>
</dbReference>
<keyword evidence="3" id="KW-1185">Reference proteome</keyword>
<organism evidence="2 3">
    <name type="scientific">Paspalum notatum var. saurae</name>
    <dbReference type="NCBI Taxonomy" id="547442"/>
    <lineage>
        <taxon>Eukaryota</taxon>
        <taxon>Viridiplantae</taxon>
        <taxon>Streptophyta</taxon>
        <taxon>Embryophyta</taxon>
        <taxon>Tracheophyta</taxon>
        <taxon>Spermatophyta</taxon>
        <taxon>Magnoliopsida</taxon>
        <taxon>Liliopsida</taxon>
        <taxon>Poales</taxon>
        <taxon>Poaceae</taxon>
        <taxon>PACMAD clade</taxon>
        <taxon>Panicoideae</taxon>
        <taxon>Andropogonodae</taxon>
        <taxon>Paspaleae</taxon>
        <taxon>Paspalinae</taxon>
        <taxon>Paspalum</taxon>
    </lineage>
</organism>
<evidence type="ECO:0000313" key="3">
    <source>
        <dbReference type="Proteomes" id="UP001341281"/>
    </source>
</evidence>
<name>A0AAQ3SZT9_PASNO</name>
<reference evidence="2 3" key="1">
    <citation type="submission" date="2024-02" db="EMBL/GenBank/DDBJ databases">
        <title>High-quality chromosome-scale genome assembly of Pensacola bahiagrass (Paspalum notatum Flugge var. saurae).</title>
        <authorList>
            <person name="Vega J.M."/>
            <person name="Podio M."/>
            <person name="Orjuela J."/>
            <person name="Siena L.A."/>
            <person name="Pessino S.C."/>
            <person name="Combes M.C."/>
            <person name="Mariac C."/>
            <person name="Albertini E."/>
            <person name="Pupilli F."/>
            <person name="Ortiz J.P.A."/>
            <person name="Leblanc O."/>
        </authorList>
    </citation>
    <scope>NUCLEOTIDE SEQUENCE [LARGE SCALE GENOMIC DNA]</scope>
    <source>
        <strain evidence="2">R1</strain>
        <tissue evidence="2">Leaf</tissue>
    </source>
</reference>
<proteinExistence type="predicted"/>
<evidence type="ECO:0000256" key="1">
    <source>
        <dbReference type="SAM" id="MobiDB-lite"/>
    </source>
</evidence>
<sequence>MREGVRIRDRVMSPEVRAGESAGSRRGPGVRATDAGGCADAGLRACVSRRWRQLAREERLWEAASSTASSVTRSEPTTVLMYDLLPPAER</sequence>
<accession>A0AAQ3SZT9</accession>
<evidence type="ECO:0008006" key="4">
    <source>
        <dbReference type="Google" id="ProtNLM"/>
    </source>
</evidence>
<dbReference type="EMBL" id="CP144747">
    <property type="protein sequence ID" value="WVZ64193.1"/>
    <property type="molecule type" value="Genomic_DNA"/>
</dbReference>
<dbReference type="SUPFAM" id="SSF81383">
    <property type="entry name" value="F-box domain"/>
    <property type="match status" value="1"/>
</dbReference>
<dbReference type="InterPro" id="IPR036047">
    <property type="entry name" value="F-box-like_dom_sf"/>
</dbReference>
<dbReference type="AlphaFoldDB" id="A0AAQ3SZT9"/>
<gene>
    <name evidence="2" type="ORF">U9M48_013755</name>
</gene>